<comment type="caution">
    <text evidence="17">The sequence shown here is derived from an EMBL/GenBank/DDBJ whole genome shotgun (WGS) entry which is preliminary data.</text>
</comment>
<keyword evidence="6" id="KW-0408">Iron</keyword>
<dbReference type="PANTHER" id="PTHR32552:SF81">
    <property type="entry name" value="TONB-DEPENDENT OUTER MEMBRANE RECEPTOR"/>
    <property type="match status" value="1"/>
</dbReference>
<evidence type="ECO:0000256" key="1">
    <source>
        <dbReference type="ARBA" id="ARBA00004571"/>
    </source>
</evidence>
<dbReference type="OrthoDB" id="9782587at2"/>
<evidence type="ECO:0000256" key="7">
    <source>
        <dbReference type="ARBA" id="ARBA00023065"/>
    </source>
</evidence>
<dbReference type="PANTHER" id="PTHR32552">
    <property type="entry name" value="FERRICHROME IRON RECEPTOR-RELATED"/>
    <property type="match status" value="1"/>
</dbReference>
<dbReference type="AlphaFoldDB" id="A0A4Q6XSA8"/>
<keyword evidence="2 11" id="KW-0813">Transport</keyword>
<dbReference type="InterPro" id="IPR039426">
    <property type="entry name" value="TonB-dep_rcpt-like"/>
</dbReference>
<keyword evidence="4" id="KW-0410">Iron transport</keyword>
<dbReference type="InterPro" id="IPR012910">
    <property type="entry name" value="Plug_dom"/>
</dbReference>
<evidence type="ECO:0000256" key="6">
    <source>
        <dbReference type="ARBA" id="ARBA00023004"/>
    </source>
</evidence>
<evidence type="ECO:0000256" key="12">
    <source>
        <dbReference type="RuleBase" id="RU003357"/>
    </source>
</evidence>
<dbReference type="Gene3D" id="2.170.130.10">
    <property type="entry name" value="TonB-dependent receptor, plug domain"/>
    <property type="match status" value="1"/>
</dbReference>
<dbReference type="RefSeq" id="WP_130141044.1">
    <property type="nucleotide sequence ID" value="NZ_SGIT01000001.1"/>
</dbReference>
<feature type="domain" description="TonB-dependent receptor-like beta-barrel" evidence="15">
    <location>
        <begin position="202"/>
        <end position="660"/>
    </location>
</feature>
<feature type="region of interest" description="Disordered" evidence="13">
    <location>
        <begin position="256"/>
        <end position="277"/>
    </location>
</feature>
<evidence type="ECO:0000256" key="11">
    <source>
        <dbReference type="PROSITE-ProRule" id="PRU01360"/>
    </source>
</evidence>
<evidence type="ECO:0000256" key="10">
    <source>
        <dbReference type="ARBA" id="ARBA00023237"/>
    </source>
</evidence>
<keyword evidence="17" id="KW-0675">Receptor</keyword>
<proteinExistence type="inferred from homology"/>
<evidence type="ECO:0000256" key="8">
    <source>
        <dbReference type="ARBA" id="ARBA00023077"/>
    </source>
</evidence>
<gene>
    <name evidence="17" type="ORF">EWE74_08545</name>
</gene>
<accession>A0A4Q6XSA8</accession>
<keyword evidence="5 11" id="KW-0812">Transmembrane</keyword>
<dbReference type="PROSITE" id="PS52016">
    <property type="entry name" value="TONB_DEPENDENT_REC_3"/>
    <property type="match status" value="1"/>
</dbReference>
<evidence type="ECO:0000256" key="2">
    <source>
        <dbReference type="ARBA" id="ARBA00022448"/>
    </source>
</evidence>
<keyword evidence="8 12" id="KW-0798">TonB box</keyword>
<dbReference type="GO" id="GO:0009279">
    <property type="term" value="C:cell outer membrane"/>
    <property type="evidence" value="ECO:0007669"/>
    <property type="project" value="UniProtKB-SubCell"/>
</dbReference>
<dbReference type="InterPro" id="IPR000531">
    <property type="entry name" value="Beta-barrel_TonB"/>
</dbReference>
<evidence type="ECO:0000256" key="3">
    <source>
        <dbReference type="ARBA" id="ARBA00022452"/>
    </source>
</evidence>
<keyword evidence="9 11" id="KW-0472">Membrane</keyword>
<evidence type="ECO:0000256" key="4">
    <source>
        <dbReference type="ARBA" id="ARBA00022496"/>
    </source>
</evidence>
<protein>
    <submittedName>
        <fullName evidence="17">TonB-dependent receptor</fullName>
    </submittedName>
</protein>
<name>A0A4Q6XSA8_9SPHI</name>
<evidence type="ECO:0000256" key="13">
    <source>
        <dbReference type="SAM" id="MobiDB-lite"/>
    </source>
</evidence>
<sequence>MLSKFFFLSTIITILFTPCVVWSQTTDSISTEQEINPIHINAYFSQQPILELTSAAHTISSRLVDVQQTNSLLPAINTVAGVRMEERSPGSYRLAMRGSLIRSAFGIRNAKIYIDDFPLTDAGGNTYLNLLDPAAIDAIHIIKGPDGSLYGANSGGIIHIAPNGFDVRKNSSSVLLSGGSFGLFQEQLSIQQKVNDNYSFSFDQSFTRSDGYRDNTALNKKTLQTAHRWKYTPKNEIRFLALYSDLGYRTPGGLTQAQMDENPRMSRPAAGPNPSAKEQQAGIYNKTFYGGIAHHAQLSDRLSHVISVFGSNTDFENPFITNYEYRTEKNLGLRTYFSYKNEDMQHFQWQMQLGLERQKGWNKIDNYDNDEGLSTAPQAKDDLDNIQSSFFYRAMAKLYRRWTIEGSLGLNQSKIKYRQRFPEVENPTGQIDFGSIWMPRIATSYLVTDGLAFRGSVSKGYSPPTIAEVRSSDNIINTELKAETGTNYEIGARLETKSRRFIADLSFYRYHMENGIVRQLRANGAEYYVNAGEIKQKGIEASIWTYILTPRHKRIIQSLSLHSAASYNYYRFGDYQVDNNDFSRNKVTAVPDWVWSNTLLISLPKQFGLNLSHNFTSVMPLNDANTVFSEKFHLVQAKATWTWRLKKRQQLQFFAGVDNLLDERYSLGNDINAFGDRFFNPAPTRNYYGGMKVIL</sequence>
<evidence type="ECO:0000259" key="15">
    <source>
        <dbReference type="Pfam" id="PF00593"/>
    </source>
</evidence>
<dbReference type="GO" id="GO:0006826">
    <property type="term" value="P:iron ion transport"/>
    <property type="evidence" value="ECO:0007669"/>
    <property type="project" value="UniProtKB-KW"/>
</dbReference>
<evidence type="ECO:0000313" key="17">
    <source>
        <dbReference type="EMBL" id="RZF62821.1"/>
    </source>
</evidence>
<feature type="domain" description="TonB-dependent receptor plug" evidence="16">
    <location>
        <begin position="50"/>
        <end position="156"/>
    </location>
</feature>
<comment type="subcellular location">
    <subcellularLocation>
        <location evidence="1 11">Cell outer membrane</location>
        <topology evidence="1 11">Multi-pass membrane protein</topology>
    </subcellularLocation>
</comment>
<dbReference type="EMBL" id="SGIT01000001">
    <property type="protein sequence ID" value="RZF62821.1"/>
    <property type="molecule type" value="Genomic_DNA"/>
</dbReference>
<organism evidence="17 18">
    <name type="scientific">Sphingobacterium corticibacterium</name>
    <dbReference type="NCBI Taxonomy" id="2484746"/>
    <lineage>
        <taxon>Bacteria</taxon>
        <taxon>Pseudomonadati</taxon>
        <taxon>Bacteroidota</taxon>
        <taxon>Sphingobacteriia</taxon>
        <taxon>Sphingobacteriales</taxon>
        <taxon>Sphingobacteriaceae</taxon>
        <taxon>Sphingobacterium</taxon>
    </lineage>
</organism>
<dbReference type="Proteomes" id="UP000292855">
    <property type="component" value="Unassembled WGS sequence"/>
</dbReference>
<keyword evidence="14" id="KW-0732">Signal</keyword>
<dbReference type="InterPro" id="IPR037066">
    <property type="entry name" value="Plug_dom_sf"/>
</dbReference>
<dbReference type="Gene3D" id="2.40.170.20">
    <property type="entry name" value="TonB-dependent receptor, beta-barrel domain"/>
    <property type="match status" value="1"/>
</dbReference>
<dbReference type="Pfam" id="PF07715">
    <property type="entry name" value="Plug"/>
    <property type="match status" value="1"/>
</dbReference>
<keyword evidence="18" id="KW-1185">Reference proteome</keyword>
<evidence type="ECO:0000259" key="16">
    <source>
        <dbReference type="Pfam" id="PF07715"/>
    </source>
</evidence>
<keyword evidence="3 11" id="KW-1134">Transmembrane beta strand</keyword>
<comment type="similarity">
    <text evidence="11 12">Belongs to the TonB-dependent receptor family.</text>
</comment>
<feature type="signal peptide" evidence="14">
    <location>
        <begin position="1"/>
        <end position="23"/>
    </location>
</feature>
<dbReference type="Pfam" id="PF00593">
    <property type="entry name" value="TonB_dep_Rec_b-barrel"/>
    <property type="match status" value="1"/>
</dbReference>
<evidence type="ECO:0000313" key="18">
    <source>
        <dbReference type="Proteomes" id="UP000292855"/>
    </source>
</evidence>
<evidence type="ECO:0000256" key="5">
    <source>
        <dbReference type="ARBA" id="ARBA00022692"/>
    </source>
</evidence>
<dbReference type="InterPro" id="IPR036942">
    <property type="entry name" value="Beta-barrel_TonB_sf"/>
</dbReference>
<evidence type="ECO:0000256" key="14">
    <source>
        <dbReference type="SAM" id="SignalP"/>
    </source>
</evidence>
<keyword evidence="10 11" id="KW-0998">Cell outer membrane</keyword>
<dbReference type="SUPFAM" id="SSF56935">
    <property type="entry name" value="Porins"/>
    <property type="match status" value="1"/>
</dbReference>
<feature type="chain" id="PRO_5020627674" evidence="14">
    <location>
        <begin position="24"/>
        <end position="695"/>
    </location>
</feature>
<keyword evidence="7" id="KW-0406">Ion transport</keyword>
<evidence type="ECO:0000256" key="9">
    <source>
        <dbReference type="ARBA" id="ARBA00023136"/>
    </source>
</evidence>
<reference evidence="17 18" key="1">
    <citation type="submission" date="2019-02" db="EMBL/GenBank/DDBJ databases">
        <authorList>
            <person name="Li Y."/>
        </authorList>
    </citation>
    <scope>NUCLEOTIDE SEQUENCE [LARGE SCALE GENOMIC DNA]</scope>
    <source>
        <strain evidence="17 18">30C10-4-7</strain>
    </source>
</reference>